<dbReference type="AlphaFoldDB" id="A0A2W5NLS1"/>
<name>A0A2W5NLS1_9SPHN</name>
<reference evidence="3 4" key="1">
    <citation type="submission" date="2017-08" db="EMBL/GenBank/DDBJ databases">
        <title>Infants hospitalized years apart are colonized by the same room-sourced microbial strains.</title>
        <authorList>
            <person name="Brooks B."/>
            <person name="Olm M.R."/>
            <person name="Firek B.A."/>
            <person name="Baker R."/>
            <person name="Thomas B.C."/>
            <person name="Morowitz M.J."/>
            <person name="Banfield J.F."/>
        </authorList>
    </citation>
    <scope>NUCLEOTIDE SEQUENCE [LARGE SCALE GENOMIC DNA]</scope>
    <source>
        <strain evidence="3">S2_005_002_R2_33</strain>
    </source>
</reference>
<feature type="transmembrane region" description="Helical" evidence="1">
    <location>
        <begin position="62"/>
        <end position="79"/>
    </location>
</feature>
<dbReference type="PROSITE" id="PS50930">
    <property type="entry name" value="HTH_LYTTR"/>
    <property type="match status" value="1"/>
</dbReference>
<feature type="transmembrane region" description="Helical" evidence="1">
    <location>
        <begin position="91"/>
        <end position="112"/>
    </location>
</feature>
<dbReference type="Pfam" id="PF04397">
    <property type="entry name" value="LytTR"/>
    <property type="match status" value="1"/>
</dbReference>
<keyword evidence="1" id="KW-1133">Transmembrane helix</keyword>
<evidence type="ECO:0000313" key="3">
    <source>
        <dbReference type="EMBL" id="PZQ54412.1"/>
    </source>
</evidence>
<accession>A0A2W5NLS1</accession>
<dbReference type="SMART" id="SM00850">
    <property type="entry name" value="LytTR"/>
    <property type="match status" value="1"/>
</dbReference>
<proteinExistence type="predicted"/>
<protein>
    <submittedName>
        <fullName evidence="3">LytTR family transcriptional regulator</fullName>
    </submittedName>
</protein>
<dbReference type="GO" id="GO:0003677">
    <property type="term" value="F:DNA binding"/>
    <property type="evidence" value="ECO:0007669"/>
    <property type="project" value="InterPro"/>
</dbReference>
<organism evidence="3 4">
    <name type="scientific">Novosphingobium pentaromativorans</name>
    <dbReference type="NCBI Taxonomy" id="205844"/>
    <lineage>
        <taxon>Bacteria</taxon>
        <taxon>Pseudomonadati</taxon>
        <taxon>Pseudomonadota</taxon>
        <taxon>Alphaproteobacteria</taxon>
        <taxon>Sphingomonadales</taxon>
        <taxon>Sphingomonadaceae</taxon>
        <taxon>Novosphingobium</taxon>
    </lineage>
</organism>
<sequence length="263" mass="28710">MVVFAAIIGFLGPFGTYMDGDFAARTGRWWMQLMGAYVLVRPSILLWRTVAIATALPLRPMVWSGVFLSSFPLALLWSWSADAFFHSLNGFAGILPFAILSAIGVLIVTVWAQRVDDQLGHAFVRKDAEGASHHPIENLARQPDAEALPLPEQEDSPRLLRRLAPGFHGPVVALQSEDHYVRVHGASGSELVLMRLRDAIAEMEGRPGEQVHRSWWIADGGIASVEADGRSRSVTLINGAVAPIARDSVSRLEHKGFLTGQSA</sequence>
<feature type="transmembrane region" description="Helical" evidence="1">
    <location>
        <begin position="30"/>
        <end position="50"/>
    </location>
</feature>
<keyword evidence="1" id="KW-0812">Transmembrane</keyword>
<dbReference type="InterPro" id="IPR007492">
    <property type="entry name" value="LytTR_DNA-bd_dom"/>
</dbReference>
<evidence type="ECO:0000256" key="1">
    <source>
        <dbReference type="SAM" id="Phobius"/>
    </source>
</evidence>
<evidence type="ECO:0000313" key="4">
    <source>
        <dbReference type="Proteomes" id="UP000249082"/>
    </source>
</evidence>
<gene>
    <name evidence="3" type="ORF">DI555_12920</name>
</gene>
<dbReference type="EMBL" id="QFPX01000009">
    <property type="protein sequence ID" value="PZQ54412.1"/>
    <property type="molecule type" value="Genomic_DNA"/>
</dbReference>
<keyword evidence="1" id="KW-0472">Membrane</keyword>
<evidence type="ECO:0000259" key="2">
    <source>
        <dbReference type="PROSITE" id="PS50930"/>
    </source>
</evidence>
<dbReference type="Proteomes" id="UP000249082">
    <property type="component" value="Unassembled WGS sequence"/>
</dbReference>
<comment type="caution">
    <text evidence="3">The sequence shown here is derived from an EMBL/GenBank/DDBJ whole genome shotgun (WGS) entry which is preliminary data.</text>
</comment>
<feature type="domain" description="HTH LytTR-type" evidence="2">
    <location>
        <begin position="171"/>
        <end position="258"/>
    </location>
</feature>